<feature type="domain" description="PucR C-terminal helix-turn-helix" evidence="2">
    <location>
        <begin position="332"/>
        <end position="387"/>
    </location>
</feature>
<dbReference type="Pfam" id="PF13556">
    <property type="entry name" value="HTH_30"/>
    <property type="match status" value="1"/>
</dbReference>
<name>A0ABY8VJG4_9CORY</name>
<dbReference type="InterPro" id="IPR042070">
    <property type="entry name" value="PucR_C-HTH_sf"/>
</dbReference>
<keyword evidence="4" id="KW-1185">Reference proteome</keyword>
<gene>
    <name evidence="3" type="ORF">QP029_11205</name>
</gene>
<dbReference type="InterPro" id="IPR008599">
    <property type="entry name" value="Diacid_rec"/>
</dbReference>
<proteinExistence type="predicted"/>
<accession>A0ABY8VJG4</accession>
<dbReference type="Pfam" id="PF05651">
    <property type="entry name" value="Diacid_rec"/>
    <property type="match status" value="1"/>
</dbReference>
<dbReference type="InterPro" id="IPR051448">
    <property type="entry name" value="CdaR-like_regulators"/>
</dbReference>
<sequence length="389" mass="42500">MEISLDNAQRIVSEISSVLGADVNLMDQSAAIIASTDASRVGNHHSGAEKIISERLDQLIVSPEDHIPGVRAGLNLPIWVDSNIAGVLGITGDPASFTTPAHVLQKMTEILLRETRVREDAERHERSSTRFLQAWLTDTPELTPEFIEQGKSFGIDVLGDYIIAAANVVSAGQPPHLPSATFQEEIDRIGKQFSDDATEIGATTGMLGSRIISLFPVPDALSPNSDREILHPDQHLGDVTSWLASAARRVRKSSTMKLAVGVSSSGRAPAEAAEQAIKALRHAIHSPIDVHRFDSLSLELLLAAIPEHERRTFAERVFRDVPPNSRTETKRYLQAYFDADGSLSRAADALFVHKNTLNGRLNRIAEVTAFDPRKIADAAVLWLALRIEE</sequence>
<feature type="domain" description="Putative sugar diacid recognition" evidence="1">
    <location>
        <begin position="7"/>
        <end position="135"/>
    </location>
</feature>
<organism evidence="3 4">
    <name type="scientific">Corynebacterium suedekumii</name>
    <dbReference type="NCBI Taxonomy" id="3049801"/>
    <lineage>
        <taxon>Bacteria</taxon>
        <taxon>Bacillati</taxon>
        <taxon>Actinomycetota</taxon>
        <taxon>Actinomycetes</taxon>
        <taxon>Mycobacteriales</taxon>
        <taxon>Corynebacteriaceae</taxon>
        <taxon>Corynebacterium</taxon>
    </lineage>
</organism>
<dbReference type="InterPro" id="IPR025736">
    <property type="entry name" value="PucR_C-HTH_dom"/>
</dbReference>
<dbReference type="Proteomes" id="UP001238805">
    <property type="component" value="Chromosome"/>
</dbReference>
<evidence type="ECO:0000313" key="3">
    <source>
        <dbReference type="EMBL" id="WIM69780.1"/>
    </source>
</evidence>
<evidence type="ECO:0000313" key="4">
    <source>
        <dbReference type="Proteomes" id="UP001238805"/>
    </source>
</evidence>
<evidence type="ECO:0000259" key="1">
    <source>
        <dbReference type="Pfam" id="PF05651"/>
    </source>
</evidence>
<dbReference type="RefSeq" id="WP_284874373.1">
    <property type="nucleotide sequence ID" value="NZ_CP126970.1"/>
</dbReference>
<protein>
    <submittedName>
        <fullName evidence="3">Sugar diacid recognition domain-containing protein</fullName>
    </submittedName>
</protein>
<dbReference type="PANTHER" id="PTHR33744:SF15">
    <property type="entry name" value="CARBOHYDRATE DIACID REGULATOR"/>
    <property type="match status" value="1"/>
</dbReference>
<evidence type="ECO:0000259" key="2">
    <source>
        <dbReference type="Pfam" id="PF13556"/>
    </source>
</evidence>
<dbReference type="Gene3D" id="1.10.10.2840">
    <property type="entry name" value="PucR C-terminal helix-turn-helix domain"/>
    <property type="match status" value="1"/>
</dbReference>
<reference evidence="3 4" key="1">
    <citation type="submission" date="2023-05" db="EMBL/GenBank/DDBJ databases">
        <title>Corynebacterium suedekumii sp. nov. and Corynebacterium breve sp. nov. isolated from raw cow's milk.</title>
        <authorList>
            <person name="Baer M.K."/>
            <person name="Mehl L."/>
            <person name="Hellmuth R."/>
            <person name="Marke G."/>
            <person name="Lipski A."/>
        </authorList>
    </citation>
    <scope>NUCLEOTIDE SEQUENCE [LARGE SCALE GENOMIC DNA]</scope>
    <source>
        <strain evidence="3 4">LM112</strain>
    </source>
</reference>
<dbReference type="PANTHER" id="PTHR33744">
    <property type="entry name" value="CARBOHYDRATE DIACID REGULATOR"/>
    <property type="match status" value="1"/>
</dbReference>
<dbReference type="EMBL" id="CP126970">
    <property type="protein sequence ID" value="WIM69780.1"/>
    <property type="molecule type" value="Genomic_DNA"/>
</dbReference>